<dbReference type="EMBL" id="BKCJ010136139">
    <property type="protein sequence ID" value="GEX87784.1"/>
    <property type="molecule type" value="Genomic_DNA"/>
</dbReference>
<evidence type="ECO:0000256" key="1">
    <source>
        <dbReference type="SAM" id="MobiDB-lite"/>
    </source>
</evidence>
<gene>
    <name evidence="4" type="ORF">Tci_359759</name>
</gene>
<proteinExistence type="predicted"/>
<dbReference type="InterPro" id="IPR039537">
    <property type="entry name" value="Retrotran_Ty1/copia-like"/>
</dbReference>
<dbReference type="InterPro" id="IPR025724">
    <property type="entry name" value="GAG-pre-integrase_dom"/>
</dbReference>
<dbReference type="InterPro" id="IPR057670">
    <property type="entry name" value="SH3_retrovirus"/>
</dbReference>
<dbReference type="PANTHER" id="PTHR42648">
    <property type="entry name" value="TRANSPOSASE, PUTATIVE-RELATED"/>
    <property type="match status" value="1"/>
</dbReference>
<evidence type="ECO:0000313" key="4">
    <source>
        <dbReference type="EMBL" id="GEX87784.1"/>
    </source>
</evidence>
<name>A0A699HCJ3_TANCI</name>
<comment type="caution">
    <text evidence="4">The sequence shown here is derived from an EMBL/GenBank/DDBJ whole genome shotgun (WGS) entry which is preliminary data.</text>
</comment>
<evidence type="ECO:0000259" key="3">
    <source>
        <dbReference type="Pfam" id="PF25597"/>
    </source>
</evidence>
<dbReference type="AlphaFoldDB" id="A0A699HCJ3"/>
<feature type="region of interest" description="Disordered" evidence="1">
    <location>
        <begin position="363"/>
        <end position="386"/>
    </location>
</feature>
<feature type="compositionally biased region" description="Polar residues" evidence="1">
    <location>
        <begin position="363"/>
        <end position="384"/>
    </location>
</feature>
<reference evidence="4" key="1">
    <citation type="journal article" date="2019" name="Sci. Rep.">
        <title>Draft genome of Tanacetum cinerariifolium, the natural source of mosquito coil.</title>
        <authorList>
            <person name="Yamashiro T."/>
            <person name="Shiraishi A."/>
            <person name="Satake H."/>
            <person name="Nakayama K."/>
        </authorList>
    </citation>
    <scope>NUCLEOTIDE SEQUENCE</scope>
</reference>
<sequence length="450" mass="49832">MAKKFVLPNNVGKGTGHMESRPVWINVQIINYQNKFAPTTIFTRFGRIPVSAAKPKAAASTSAATPVNTARLIQSVNFSKSRISVVKGHGVTAVKTLVHPQQALNNKGIVNSGCSRHITGNKAYLADYQEINDGGFVAFSSSKGKIIGKASIDKSNLWHRRLGHVNFKTMNKLVKGNLVRGLPSKIFENDHTCVAFQKGKQHKATCKAKLMSSISQPLQMLYMDLFGPTSVMSINHKKYCLVVTDDFSRALVKKSHNKTPYELLNGRTPRLDFMRPFGCPITILNTLDPLGKFEGKADEGFLVGYSVTSKAFRVFNTKTRKDKENLHVRFLENKPNVAGTGPNWLFDTDSLINSMNYIPVSAENQTDKNVGPQDTNGNAGTQDNVDAGKEVSDQHYIMLLLWSSISSTFKSLDDKAAYDKPKDDTGLKTIEEPVNKEDQAYKDELDRLLS</sequence>
<accession>A0A699HCJ3</accession>
<feature type="domain" description="Retroviral polymerase SH3-like" evidence="3">
    <location>
        <begin position="290"/>
        <end position="334"/>
    </location>
</feature>
<evidence type="ECO:0000259" key="2">
    <source>
        <dbReference type="Pfam" id="PF13976"/>
    </source>
</evidence>
<dbReference type="PANTHER" id="PTHR42648:SF32">
    <property type="entry name" value="RIBONUCLEASE H-LIKE DOMAIN, GAG-PRE-INTEGRASE DOMAIN PROTEIN-RELATED"/>
    <property type="match status" value="1"/>
</dbReference>
<dbReference type="Pfam" id="PF13976">
    <property type="entry name" value="gag_pre-integrs"/>
    <property type="match status" value="1"/>
</dbReference>
<feature type="region of interest" description="Disordered" evidence="1">
    <location>
        <begin position="416"/>
        <end position="450"/>
    </location>
</feature>
<protein>
    <submittedName>
        <fullName evidence="4">Ribonuclease H-like domain-containing protein</fullName>
    </submittedName>
</protein>
<organism evidence="4">
    <name type="scientific">Tanacetum cinerariifolium</name>
    <name type="common">Dalmatian daisy</name>
    <name type="synonym">Chrysanthemum cinerariifolium</name>
    <dbReference type="NCBI Taxonomy" id="118510"/>
    <lineage>
        <taxon>Eukaryota</taxon>
        <taxon>Viridiplantae</taxon>
        <taxon>Streptophyta</taxon>
        <taxon>Embryophyta</taxon>
        <taxon>Tracheophyta</taxon>
        <taxon>Spermatophyta</taxon>
        <taxon>Magnoliopsida</taxon>
        <taxon>eudicotyledons</taxon>
        <taxon>Gunneridae</taxon>
        <taxon>Pentapetalae</taxon>
        <taxon>asterids</taxon>
        <taxon>campanulids</taxon>
        <taxon>Asterales</taxon>
        <taxon>Asteraceae</taxon>
        <taxon>Asteroideae</taxon>
        <taxon>Anthemideae</taxon>
        <taxon>Anthemidinae</taxon>
        <taxon>Tanacetum</taxon>
    </lineage>
</organism>
<feature type="domain" description="GAG-pre-integrase" evidence="2">
    <location>
        <begin position="146"/>
        <end position="201"/>
    </location>
</feature>
<dbReference type="Pfam" id="PF25597">
    <property type="entry name" value="SH3_retrovirus"/>
    <property type="match status" value="1"/>
</dbReference>